<proteinExistence type="predicted"/>
<keyword evidence="2" id="KW-1185">Reference proteome</keyword>
<dbReference type="KEGG" id="arue:QQX03_07120"/>
<dbReference type="AlphaFoldDB" id="A0A9Y2F8B3"/>
<dbReference type="EMBL" id="CP127221">
    <property type="protein sequence ID" value="WIW94751.1"/>
    <property type="molecule type" value="Genomic_DNA"/>
</dbReference>
<organism evidence="1 2">
    <name type="scientific">Altererythrobacter rubellus</name>
    <dbReference type="NCBI Taxonomy" id="2173831"/>
    <lineage>
        <taxon>Bacteria</taxon>
        <taxon>Pseudomonadati</taxon>
        <taxon>Pseudomonadota</taxon>
        <taxon>Alphaproteobacteria</taxon>
        <taxon>Sphingomonadales</taxon>
        <taxon>Erythrobacteraceae</taxon>
        <taxon>Altererythrobacter</taxon>
    </lineage>
</organism>
<evidence type="ECO:0000313" key="1">
    <source>
        <dbReference type="EMBL" id="WIW94751.1"/>
    </source>
</evidence>
<dbReference type="Proteomes" id="UP001231445">
    <property type="component" value="Chromosome"/>
</dbReference>
<dbReference type="RefSeq" id="WP_285975067.1">
    <property type="nucleotide sequence ID" value="NZ_CP127221.1"/>
</dbReference>
<reference evidence="1 2" key="1">
    <citation type="submission" date="2023-06" db="EMBL/GenBank/DDBJ databases">
        <title>Altererythrobacter rubellus NBRC 112769 genome.</title>
        <authorList>
            <person name="Zhang K."/>
        </authorList>
    </citation>
    <scope>NUCLEOTIDE SEQUENCE [LARGE SCALE GENOMIC DNA]</scope>
    <source>
        <strain evidence="1 2">NBRC 112769</strain>
    </source>
</reference>
<sequence length="42" mass="4592">MKFPYNEKAARLSCALLKVQVTGGWGDYPIDAVAMCGFGVQR</sequence>
<accession>A0A9Y2F8B3</accession>
<name>A0A9Y2F8B3_9SPHN</name>
<protein>
    <submittedName>
        <fullName evidence="1">Uncharacterized protein</fullName>
    </submittedName>
</protein>
<gene>
    <name evidence="1" type="ORF">QQX03_07120</name>
</gene>
<evidence type="ECO:0000313" key="2">
    <source>
        <dbReference type="Proteomes" id="UP001231445"/>
    </source>
</evidence>